<keyword evidence="2" id="KW-1133">Transmembrane helix</keyword>
<dbReference type="InterPro" id="IPR011990">
    <property type="entry name" value="TPR-like_helical_dom_sf"/>
</dbReference>
<dbReference type="OrthoDB" id="9771112at2"/>
<sequence>MPKLILIFFFILLTDFSALSNCPNSREIWLSFQKVKNQSELIQLKNICQKCNIRDSTYANILQEIAKIYHGKQDFLAATLLVQEAIALNSSHQKNINKSNLVDNFNLLAKIKDGQGNYQEALIIYNRCIELSANFPEKIIIQPYIYAQKASILSRKGDFEQAIAQANIGINLAQQGGQDSLITKCLIERAKAYVLMGDVTKANKDLETAKNNLKKEKFSDSLPKAFYFFAQTASKEKKYLEAISFYEQAQQMYFRSKNEDKYALSFVDIGINYYFLKQYDKALENYQKGLKIMKRPFMKVIFFDDIAAVYWMKKDYPKAFENYQKALSVAPIGFNAKTLFDNPTVNNLKGADFKTYFLTTLQDKAETWLEYYEKTKEPKHLQIALNTYLTADKLIDLMRFEHSGTQSKLYWRNKTHHLYEQAIKTCFLLKNYDKAFYFFEKSKAILLNDRLNELTAKQQLSPQDLAKEVDFQQKILELNKKLSSELENSKKYADFQSQLIEVQANQERFIKGLETKNPTYFRYKYDTTLVTLEKVKKYLSSDQTLLEYFVGDEAIYALQISNHKTDLYKISNEKYKEKAQLFLSYCADNQKANRDYKDFLLVSNQLYQQIFRYINIPKGRLIIAQDGFFLPFEALSKSAKKAEYLLNDYAISYTYSVQFLLKNLSESSFSVGHKFMGMSPVNFNHNLNQTSLLGSDISLSDIASNFFFGKKYNQTEATKKAFLNNAHDYQIVHLYTHAQADSTDQEPMIYFKDSVLKLSELSNLERFKTQLLVLSACKTAVGKNAVGEGILSLSRGFAALGIPATLTTLWSVENQATYTLNELFYRYLSQGYSKDISLQKAKLEFLQSQSGEKQLPTFWAAAVLVGDAEAITFNKFWVYLLIGFILISGGFWWYQKK</sequence>
<evidence type="ECO:0000313" key="5">
    <source>
        <dbReference type="Proteomes" id="UP000245489"/>
    </source>
</evidence>
<dbReference type="PANTHER" id="PTHR10098">
    <property type="entry name" value="RAPSYN-RELATED"/>
    <property type="match status" value="1"/>
</dbReference>
<feature type="repeat" description="TPR" evidence="1">
    <location>
        <begin position="300"/>
        <end position="333"/>
    </location>
</feature>
<organism evidence="4 5">
    <name type="scientific">Arcicella aurantiaca</name>
    <dbReference type="NCBI Taxonomy" id="591202"/>
    <lineage>
        <taxon>Bacteria</taxon>
        <taxon>Pseudomonadati</taxon>
        <taxon>Bacteroidota</taxon>
        <taxon>Cytophagia</taxon>
        <taxon>Cytophagales</taxon>
        <taxon>Flectobacillaceae</taxon>
        <taxon>Arcicella</taxon>
    </lineage>
</organism>
<evidence type="ECO:0000313" key="4">
    <source>
        <dbReference type="EMBL" id="PWK23338.1"/>
    </source>
</evidence>
<evidence type="ECO:0000259" key="3">
    <source>
        <dbReference type="Pfam" id="PF12770"/>
    </source>
</evidence>
<evidence type="ECO:0000256" key="2">
    <source>
        <dbReference type="SAM" id="Phobius"/>
    </source>
</evidence>
<gene>
    <name evidence="4" type="ORF">LV89_03155</name>
</gene>
<dbReference type="InterPro" id="IPR019734">
    <property type="entry name" value="TPR_rpt"/>
</dbReference>
<dbReference type="Gene3D" id="1.25.40.10">
    <property type="entry name" value="Tetratricopeptide repeat domain"/>
    <property type="match status" value="2"/>
</dbReference>
<dbReference type="EMBL" id="QGGO01000017">
    <property type="protein sequence ID" value="PWK23338.1"/>
    <property type="molecule type" value="Genomic_DNA"/>
</dbReference>
<reference evidence="4 5" key="1">
    <citation type="submission" date="2018-05" db="EMBL/GenBank/DDBJ databases">
        <title>Genomic Encyclopedia of Archaeal and Bacterial Type Strains, Phase II (KMG-II): from individual species to whole genera.</title>
        <authorList>
            <person name="Goeker M."/>
        </authorList>
    </citation>
    <scope>NUCLEOTIDE SEQUENCE [LARGE SCALE GENOMIC DNA]</scope>
    <source>
        <strain evidence="4 5">DSM 22214</strain>
    </source>
</reference>
<comment type="caution">
    <text evidence="4">The sequence shown here is derived from an EMBL/GenBank/DDBJ whole genome shotgun (WGS) entry which is preliminary data.</text>
</comment>
<dbReference type="AlphaFoldDB" id="A0A316E0X6"/>
<dbReference type="InterPro" id="IPR024983">
    <property type="entry name" value="CHAT_dom"/>
</dbReference>
<dbReference type="Pfam" id="PF13181">
    <property type="entry name" value="TPR_8"/>
    <property type="match status" value="1"/>
</dbReference>
<name>A0A316E0X6_9BACT</name>
<proteinExistence type="predicted"/>
<dbReference type="Pfam" id="PF12770">
    <property type="entry name" value="CHAT"/>
    <property type="match status" value="1"/>
</dbReference>
<feature type="repeat" description="TPR" evidence="1">
    <location>
        <begin position="263"/>
        <end position="296"/>
    </location>
</feature>
<keyword evidence="1" id="KW-0802">TPR repeat</keyword>
<keyword evidence="2" id="KW-0812">Transmembrane</keyword>
<dbReference type="Pfam" id="PF13424">
    <property type="entry name" value="TPR_12"/>
    <property type="match status" value="1"/>
</dbReference>
<dbReference type="PANTHER" id="PTHR10098:SF108">
    <property type="entry name" value="TETRATRICOPEPTIDE REPEAT PROTEIN 28"/>
    <property type="match status" value="1"/>
</dbReference>
<accession>A0A316E0X6</accession>
<evidence type="ECO:0000256" key="1">
    <source>
        <dbReference type="PROSITE-ProRule" id="PRU00339"/>
    </source>
</evidence>
<dbReference type="SUPFAM" id="SSF48452">
    <property type="entry name" value="TPR-like"/>
    <property type="match status" value="2"/>
</dbReference>
<dbReference type="Proteomes" id="UP000245489">
    <property type="component" value="Unassembled WGS sequence"/>
</dbReference>
<keyword evidence="5" id="KW-1185">Reference proteome</keyword>
<protein>
    <submittedName>
        <fullName evidence="4">CHAT domain-containing protein</fullName>
    </submittedName>
</protein>
<dbReference type="PROSITE" id="PS50005">
    <property type="entry name" value="TPR"/>
    <property type="match status" value="2"/>
</dbReference>
<keyword evidence="2" id="KW-0472">Membrane</keyword>
<dbReference type="RefSeq" id="WP_109743860.1">
    <property type="nucleotide sequence ID" value="NZ_QGGO01000017.1"/>
</dbReference>
<feature type="domain" description="CHAT" evidence="3">
    <location>
        <begin position="615"/>
        <end position="867"/>
    </location>
</feature>
<feature type="transmembrane region" description="Helical" evidence="2">
    <location>
        <begin position="876"/>
        <end position="894"/>
    </location>
</feature>
<dbReference type="SMART" id="SM00028">
    <property type="entry name" value="TPR"/>
    <property type="match status" value="7"/>
</dbReference>